<feature type="domain" description="Rad50/SbcC-type AAA" evidence="2">
    <location>
        <begin position="9"/>
        <end position="260"/>
    </location>
</feature>
<reference evidence="3 6" key="1">
    <citation type="submission" date="2016-02" db="EMBL/GenBank/DDBJ databases">
        <authorList>
            <person name="Nicholson A.C."/>
            <person name="Humrighouse B.W."/>
            <person name="Loparev V."/>
            <person name="Emery B."/>
            <person name="Graziano J."/>
            <person name="McQuiston J.R."/>
        </authorList>
    </citation>
    <scope>NUCLEOTIDE SEQUENCE [LARGE SCALE GENOMIC DNA]</scope>
    <source>
        <strain evidence="3 6">E6809</strain>
    </source>
</reference>
<evidence type="ECO:0000256" key="1">
    <source>
        <dbReference type="SAM" id="Coils"/>
    </source>
</evidence>
<evidence type="ECO:0000313" key="6">
    <source>
        <dbReference type="Proteomes" id="UP000189738"/>
    </source>
</evidence>
<dbReference type="GO" id="GO:0016887">
    <property type="term" value="F:ATP hydrolysis activity"/>
    <property type="evidence" value="ECO:0007669"/>
    <property type="project" value="InterPro"/>
</dbReference>
<keyword evidence="1" id="KW-0175">Coiled coil</keyword>
<dbReference type="SUPFAM" id="SSF52540">
    <property type="entry name" value="P-loop containing nucleoside triphosphate hydrolases"/>
    <property type="match status" value="1"/>
</dbReference>
<reference evidence="4" key="2">
    <citation type="submission" date="2016-06" db="EMBL/GenBank/DDBJ databases">
        <authorList>
            <person name="Nicholson A.C."/>
        </authorList>
    </citation>
    <scope>NUCLEOTIDE SEQUENCE [LARGE SCALE GENOMIC DNA]</scope>
    <source>
        <strain evidence="4">E6809</strain>
    </source>
</reference>
<reference evidence="5 7" key="3">
    <citation type="submission" date="2018-06" db="EMBL/GenBank/DDBJ databases">
        <authorList>
            <consortium name="Pathogen Informatics"/>
            <person name="Doyle S."/>
        </authorList>
    </citation>
    <scope>NUCLEOTIDE SEQUENCE [LARGE SCALE GENOMIC DNA]</scope>
    <source>
        <strain evidence="5 7">NCTC10588</strain>
    </source>
</reference>
<sequence length="649" mass="74418">MKNIFLKQLSLYHFKGVTKKVIDFTNQVTDICGPNGSGKTTIFDAFTWLMFGKDSHDRKDFEIKTLNPDGTNLNKVEHTVEGILSIDGEDLLLKKIYKEKWVKKQGELEPTLHGHEVLCYINDVPKKVTDYTKEINELLDESLFKLITNPKYFSSLPWKSQRDILFTISGTISDAEIAAGNKVFQELLDKIGGKSLSDYKIQKAAEKKKLKTDLDVIPTRIDEVEKGKPETVDFSETEMILASKKEELQKIEDEILNINQGYDKQFADFSSAQNEINKLISKQNEIVFAEKQRLNQGNFDLRNNKLELQGKLTALDKQLFIKKSELEQNDKSIETVNKNIVSLREKWTKENEKEYVATDSGLLCPVYNIICGDTKANELHVQNQNKALETFNTYKIEALNKINEEGQYYKSQIAPLENYKIELENSIQEIETQITSVKREINDLPDETVIEVIPEQLSEWVDIEKEIQQKKEALTSVERPSTSEQVSKRAELKSEIEKYQNILSRKDQIERADKRKAELEADGRKLSQLIADIEKDEYVAQNFEFAKIEECEKRINSRFEYVQFKLFDTQINGSVIETCEATVDGVPYADVNTASQINAGLDIINVLSSFHAVAAPIFVDNRESVVEIRMTNSQIINLRVTFDKELSVK</sequence>
<dbReference type="AlphaFoldDB" id="A0A494J1V8"/>
<dbReference type="InterPro" id="IPR027417">
    <property type="entry name" value="P-loop_NTPase"/>
</dbReference>
<dbReference type="Proteomes" id="UP000254876">
    <property type="component" value="Unassembled WGS sequence"/>
</dbReference>
<dbReference type="GO" id="GO:0006302">
    <property type="term" value="P:double-strand break repair"/>
    <property type="evidence" value="ECO:0007669"/>
    <property type="project" value="InterPro"/>
</dbReference>
<protein>
    <submittedName>
        <fullName evidence="5">Chromosome partition protein Smc</fullName>
    </submittedName>
</protein>
<dbReference type="EMBL" id="UFYD01000001">
    <property type="protein sequence ID" value="STC97889.1"/>
    <property type="molecule type" value="Genomic_DNA"/>
</dbReference>
<dbReference type="Proteomes" id="UP000189738">
    <property type="component" value="Chromosome"/>
</dbReference>
<evidence type="ECO:0000313" key="3">
    <source>
        <dbReference type="EMBL" id="AQX52557.1"/>
    </source>
</evidence>
<evidence type="ECO:0000313" key="5">
    <source>
        <dbReference type="EMBL" id="STC97889.1"/>
    </source>
</evidence>
<dbReference type="PANTHER" id="PTHR32114">
    <property type="entry name" value="ABC TRANSPORTER ABCH.3"/>
    <property type="match status" value="1"/>
</dbReference>
<dbReference type="PANTHER" id="PTHR32114:SF2">
    <property type="entry name" value="ABC TRANSPORTER ABCH.3"/>
    <property type="match status" value="1"/>
</dbReference>
<accession>A0A494J1V8</accession>
<dbReference type="EMBL" id="CP014339">
    <property type="protein sequence ID" value="AQX52557.1"/>
    <property type="molecule type" value="Genomic_DNA"/>
</dbReference>
<dbReference type="RefSeq" id="WP_078691299.1">
    <property type="nucleotide sequence ID" value="NZ_CP014339.1"/>
</dbReference>
<dbReference type="Pfam" id="PF13476">
    <property type="entry name" value="AAA_23"/>
    <property type="match status" value="1"/>
</dbReference>
<feature type="coiled-coil region" evidence="1">
    <location>
        <begin position="420"/>
        <end position="447"/>
    </location>
</feature>
<evidence type="ECO:0000313" key="4">
    <source>
        <dbReference type="EMBL" id="OPB47427.1"/>
    </source>
</evidence>
<dbReference type="EMBL" id="MAHS01000013">
    <property type="protein sequence ID" value="OPB47427.1"/>
    <property type="molecule type" value="Genomic_DNA"/>
</dbReference>
<feature type="coiled-coil region" evidence="1">
    <location>
        <begin position="234"/>
        <end position="261"/>
    </location>
</feature>
<dbReference type="InterPro" id="IPR038729">
    <property type="entry name" value="Rad50/SbcC_AAA"/>
</dbReference>
<feature type="coiled-coil region" evidence="1">
    <location>
        <begin position="489"/>
        <end position="536"/>
    </location>
</feature>
<name>A0A494J1V8_9FLAO</name>
<dbReference type="Gene3D" id="3.40.50.300">
    <property type="entry name" value="P-loop containing nucleotide triphosphate hydrolases"/>
    <property type="match status" value="1"/>
</dbReference>
<evidence type="ECO:0000259" key="2">
    <source>
        <dbReference type="Pfam" id="PF13476"/>
    </source>
</evidence>
<evidence type="ECO:0000313" key="7">
    <source>
        <dbReference type="Proteomes" id="UP000254876"/>
    </source>
</evidence>
<organism evidence="4">
    <name type="scientific">Elizabethkingia anophelis</name>
    <dbReference type="NCBI Taxonomy" id="1117645"/>
    <lineage>
        <taxon>Bacteria</taxon>
        <taxon>Pseudomonadati</taxon>
        <taxon>Bacteroidota</taxon>
        <taxon>Flavobacteriia</taxon>
        <taxon>Flavobacteriales</taxon>
        <taxon>Weeksellaceae</taxon>
        <taxon>Elizabethkingia</taxon>
    </lineage>
</organism>
<gene>
    <name evidence="5" type="primary">smc</name>
    <name evidence="3" type="ORF">AYC66_18545</name>
    <name evidence="4" type="ORF">BAY09_07175</name>
    <name evidence="5" type="ORF">NCTC10588_00997</name>
</gene>
<proteinExistence type="predicted"/>